<evidence type="ECO:0000313" key="6">
    <source>
        <dbReference type="EMBL" id="CAE0232542.1"/>
    </source>
</evidence>
<keyword evidence="4" id="KW-0547">Nucleotide-binding</keyword>
<accession>A0A7S3FXM7</accession>
<reference evidence="6" key="1">
    <citation type="submission" date="2021-01" db="EMBL/GenBank/DDBJ databases">
        <authorList>
            <person name="Corre E."/>
            <person name="Pelletier E."/>
            <person name="Niang G."/>
            <person name="Scheremetjew M."/>
            <person name="Finn R."/>
            <person name="Kale V."/>
            <person name="Holt S."/>
            <person name="Cochrane G."/>
            <person name="Meng A."/>
            <person name="Brown T."/>
            <person name="Cohen L."/>
        </authorList>
    </citation>
    <scope>NUCLEOTIDE SEQUENCE</scope>
    <source>
        <strain evidence="6">Ras09</strain>
    </source>
</reference>
<dbReference type="InterPro" id="IPR000608">
    <property type="entry name" value="UBC"/>
</dbReference>
<organism evidence="6">
    <name type="scientific">Strombidium rassoulzadegani</name>
    <dbReference type="NCBI Taxonomy" id="1082188"/>
    <lineage>
        <taxon>Eukaryota</taxon>
        <taxon>Sar</taxon>
        <taxon>Alveolata</taxon>
        <taxon>Ciliophora</taxon>
        <taxon>Intramacronucleata</taxon>
        <taxon>Spirotrichea</taxon>
        <taxon>Oligotrichia</taxon>
        <taxon>Strombidiidae</taxon>
        <taxon>Strombidium</taxon>
    </lineage>
</organism>
<dbReference type="GO" id="GO:0016740">
    <property type="term" value="F:transferase activity"/>
    <property type="evidence" value="ECO:0007669"/>
    <property type="project" value="UniProtKB-KW"/>
</dbReference>
<evidence type="ECO:0000259" key="5">
    <source>
        <dbReference type="PROSITE" id="PS50127"/>
    </source>
</evidence>
<dbReference type="Pfam" id="PF00179">
    <property type="entry name" value="UQ_con"/>
    <property type="match status" value="1"/>
</dbReference>
<dbReference type="PROSITE" id="PS00183">
    <property type="entry name" value="UBC_1"/>
    <property type="match status" value="1"/>
</dbReference>
<dbReference type="InterPro" id="IPR023313">
    <property type="entry name" value="UBQ-conjugating_AS"/>
</dbReference>
<dbReference type="InterPro" id="IPR050113">
    <property type="entry name" value="Ub_conjugating_enzyme"/>
</dbReference>
<comment type="similarity">
    <text evidence="4">Belongs to the ubiquitin-conjugating enzyme family.</text>
</comment>
<dbReference type="AlphaFoldDB" id="A0A7S3FXM7"/>
<evidence type="ECO:0000256" key="4">
    <source>
        <dbReference type="RuleBase" id="RU362109"/>
    </source>
</evidence>
<keyword evidence="1" id="KW-0808">Transferase</keyword>
<dbReference type="GO" id="GO:0005524">
    <property type="term" value="F:ATP binding"/>
    <property type="evidence" value="ECO:0007669"/>
    <property type="project" value="UniProtKB-UniRule"/>
</dbReference>
<proteinExistence type="inferred from homology"/>
<evidence type="ECO:0000256" key="2">
    <source>
        <dbReference type="ARBA" id="ARBA00022786"/>
    </source>
</evidence>
<dbReference type="PROSITE" id="PS50127">
    <property type="entry name" value="UBC_2"/>
    <property type="match status" value="1"/>
</dbReference>
<protein>
    <recommendedName>
        <fullName evidence="5">UBC core domain-containing protein</fullName>
    </recommendedName>
</protein>
<dbReference type="PANTHER" id="PTHR24067">
    <property type="entry name" value="UBIQUITIN-CONJUGATING ENZYME E2"/>
    <property type="match status" value="1"/>
</dbReference>
<dbReference type="SMART" id="SM00212">
    <property type="entry name" value="UBCc"/>
    <property type="match status" value="1"/>
</dbReference>
<evidence type="ECO:0000256" key="1">
    <source>
        <dbReference type="ARBA" id="ARBA00022679"/>
    </source>
</evidence>
<dbReference type="Gene3D" id="3.10.110.10">
    <property type="entry name" value="Ubiquitin Conjugating Enzyme"/>
    <property type="match status" value="1"/>
</dbReference>
<feature type="domain" description="UBC core" evidence="5">
    <location>
        <begin position="1"/>
        <end position="118"/>
    </location>
</feature>
<dbReference type="CDD" id="cd23794">
    <property type="entry name" value="UBCc_UBE2F_UBE2M"/>
    <property type="match status" value="1"/>
</dbReference>
<dbReference type="InterPro" id="IPR016135">
    <property type="entry name" value="UBQ-conjugating_enzyme/RWD"/>
</dbReference>
<keyword evidence="2 4" id="KW-0833">Ubl conjugation pathway</keyword>
<dbReference type="SUPFAM" id="SSF54495">
    <property type="entry name" value="UBC-like"/>
    <property type="match status" value="1"/>
</dbReference>
<evidence type="ECO:0000256" key="3">
    <source>
        <dbReference type="PROSITE-ProRule" id="PRU10133"/>
    </source>
</evidence>
<feature type="active site" description="Glycyl thioester intermediate" evidence="3">
    <location>
        <position position="56"/>
    </location>
</feature>
<gene>
    <name evidence="6" type="ORF">SRAS04492_LOCUS4340</name>
</gene>
<sequence>MNFKIHVDLKDVDCIWKGGRYSFTIEVPRDYPFTAPKCLCITPIYHPNIDLQGHVCLNILRDDWKPVLSINTVILGLIFLFYEPNSNDPLNHEAAEVMRKDQQNFKAIVKRTLKGGNFENIQYPKFI</sequence>
<dbReference type="EMBL" id="HBIA01008504">
    <property type="protein sequence ID" value="CAE0232542.1"/>
    <property type="molecule type" value="Transcribed_RNA"/>
</dbReference>
<keyword evidence="4" id="KW-0067">ATP-binding</keyword>
<name>A0A7S3FXM7_9SPIT</name>